<dbReference type="InterPro" id="IPR010899">
    <property type="entry name" value="UPF0344"/>
</dbReference>
<gene>
    <name evidence="6" type="ORF">NDK47_06540</name>
</gene>
<evidence type="ECO:0000313" key="6">
    <source>
        <dbReference type="EMBL" id="USG66951.1"/>
    </source>
</evidence>
<name>A0ABY4WIH5_9BACL</name>
<reference evidence="6" key="1">
    <citation type="submission" date="2022-06" db="EMBL/GenBank/DDBJ databases">
        <title>Genome sequencing of Brevibacillus sp. BB3-R1.</title>
        <authorList>
            <person name="Heo J."/>
            <person name="Lee D."/>
            <person name="Won M."/>
            <person name="Han B.-H."/>
            <person name="Hong S.-B."/>
            <person name="Kwon S.-W."/>
        </authorList>
    </citation>
    <scope>NUCLEOTIDE SEQUENCE</scope>
    <source>
        <strain evidence="6">BB3-R1</strain>
    </source>
</reference>
<dbReference type="Proteomes" id="UP001056500">
    <property type="component" value="Chromosome"/>
</dbReference>
<proteinExistence type="predicted"/>
<feature type="transmembrane region" description="Helical" evidence="5">
    <location>
        <begin position="12"/>
        <end position="29"/>
    </location>
</feature>
<evidence type="ECO:0000256" key="4">
    <source>
        <dbReference type="ARBA" id="ARBA00023136"/>
    </source>
</evidence>
<keyword evidence="4 5" id="KW-0472">Membrane</keyword>
<organism evidence="6 7">
    <name type="scientific">Brevibacillus ruminantium</name>
    <dbReference type="NCBI Taxonomy" id="2950604"/>
    <lineage>
        <taxon>Bacteria</taxon>
        <taxon>Bacillati</taxon>
        <taxon>Bacillota</taxon>
        <taxon>Bacilli</taxon>
        <taxon>Bacillales</taxon>
        <taxon>Paenibacillaceae</taxon>
        <taxon>Brevibacillus</taxon>
    </lineage>
</organism>
<feature type="transmembrane region" description="Helical" evidence="5">
    <location>
        <begin position="97"/>
        <end position="116"/>
    </location>
</feature>
<evidence type="ECO:0000313" key="7">
    <source>
        <dbReference type="Proteomes" id="UP001056500"/>
    </source>
</evidence>
<evidence type="ECO:0000256" key="1">
    <source>
        <dbReference type="ARBA" id="ARBA00022475"/>
    </source>
</evidence>
<keyword evidence="3 5" id="KW-1133">Transmembrane helix</keyword>
<keyword evidence="2 5" id="KW-0812">Transmembrane</keyword>
<dbReference type="RefSeq" id="WP_251874055.1">
    <property type="nucleotide sequence ID" value="NZ_CP098755.1"/>
</dbReference>
<feature type="transmembrane region" description="Helical" evidence="5">
    <location>
        <begin position="66"/>
        <end position="85"/>
    </location>
</feature>
<accession>A0ABY4WIH5</accession>
<dbReference type="NCBIfam" id="NF010198">
    <property type="entry name" value="PRK13673.1-5"/>
    <property type="match status" value="1"/>
</dbReference>
<evidence type="ECO:0000256" key="2">
    <source>
        <dbReference type="ARBA" id="ARBA00022692"/>
    </source>
</evidence>
<protein>
    <submittedName>
        <fullName evidence="6">DUF1516 family protein</fullName>
    </submittedName>
</protein>
<evidence type="ECO:0000256" key="5">
    <source>
        <dbReference type="SAM" id="Phobius"/>
    </source>
</evidence>
<keyword evidence="7" id="KW-1185">Reference proteome</keyword>
<dbReference type="EMBL" id="CP098755">
    <property type="protein sequence ID" value="USG66951.1"/>
    <property type="molecule type" value="Genomic_DNA"/>
</dbReference>
<dbReference type="Pfam" id="PF07457">
    <property type="entry name" value="DUF1516"/>
    <property type="match status" value="1"/>
</dbReference>
<keyword evidence="1" id="KW-1003">Cell membrane</keyword>
<evidence type="ECO:0000256" key="3">
    <source>
        <dbReference type="ARBA" id="ARBA00022989"/>
    </source>
</evidence>
<feature type="transmembrane region" description="Helical" evidence="5">
    <location>
        <begin position="41"/>
        <end position="60"/>
    </location>
</feature>
<sequence>MYKALVESHVGAWEVAFLLLIVSYILYRVGKERIAKILHMILRLMIVIIVVSGIWMLFAFRSGDVLYYIKGVLGLLTFGLMEMALGRARRNEASTGFFIGALVLLVVVILTGYRVIL</sequence>